<dbReference type="Pfam" id="PF02645">
    <property type="entry name" value="DegV"/>
    <property type="match status" value="1"/>
</dbReference>
<dbReference type="Gene3D" id="3.30.1180.10">
    <property type="match status" value="1"/>
</dbReference>
<dbReference type="GO" id="GO:0008289">
    <property type="term" value="F:lipid binding"/>
    <property type="evidence" value="ECO:0007669"/>
    <property type="project" value="UniProtKB-KW"/>
</dbReference>
<organism evidence="3 4">
    <name type="scientific">Lentzea fradiae</name>
    <dbReference type="NCBI Taxonomy" id="200378"/>
    <lineage>
        <taxon>Bacteria</taxon>
        <taxon>Bacillati</taxon>
        <taxon>Actinomycetota</taxon>
        <taxon>Actinomycetes</taxon>
        <taxon>Pseudonocardiales</taxon>
        <taxon>Pseudonocardiaceae</taxon>
        <taxon>Lentzea</taxon>
    </lineage>
</organism>
<feature type="region of interest" description="Disordered" evidence="2">
    <location>
        <begin position="286"/>
        <end position="305"/>
    </location>
</feature>
<evidence type="ECO:0000313" key="4">
    <source>
        <dbReference type="Proteomes" id="UP000199623"/>
    </source>
</evidence>
<evidence type="ECO:0000313" key="3">
    <source>
        <dbReference type="EMBL" id="SDG17321.1"/>
    </source>
</evidence>
<sequence length="305" mass="31380">MSTVGSSLVRISIVTDSTAYLPEGFAKRHSITVVPLHVAVDGAGRLDGVDFGPSELAGALAEHRRVTTSRPTPGEMADVYRDVLSSSDAIVSVHLSRELSGTWEAARLAAEEVDPSRIRVVDSRSTGMGLGFAVLRACAAVAAGHSHAEVEEAATSTAQQTRMFFCLETLDHLRRGGRIGTAAALVGTALAVKPLLHMEDGRIVPLEKVRTMGRAVGRLVDLAAAAAGDGPVGLAVHHLAAPERAAELATRLDERIPGSTGCVISEVGAVIGAHTGPGVLGVVVLPGGPDSIPHTPDSSGSPQGE</sequence>
<dbReference type="AlphaFoldDB" id="A0A1G7S2Y3"/>
<evidence type="ECO:0000256" key="1">
    <source>
        <dbReference type="ARBA" id="ARBA00023121"/>
    </source>
</evidence>
<dbReference type="SUPFAM" id="SSF82549">
    <property type="entry name" value="DAK1/DegV-like"/>
    <property type="match status" value="1"/>
</dbReference>
<feature type="compositionally biased region" description="Polar residues" evidence="2">
    <location>
        <begin position="296"/>
        <end position="305"/>
    </location>
</feature>
<evidence type="ECO:0000256" key="2">
    <source>
        <dbReference type="SAM" id="MobiDB-lite"/>
    </source>
</evidence>
<reference evidence="4" key="1">
    <citation type="submission" date="2016-10" db="EMBL/GenBank/DDBJ databases">
        <authorList>
            <person name="Varghese N."/>
            <person name="Submissions S."/>
        </authorList>
    </citation>
    <scope>NUCLEOTIDE SEQUENCE [LARGE SCALE GENOMIC DNA]</scope>
    <source>
        <strain evidence="4">CGMCC 4.3506</strain>
    </source>
</reference>
<dbReference type="EMBL" id="FNCC01000006">
    <property type="protein sequence ID" value="SDG17321.1"/>
    <property type="molecule type" value="Genomic_DNA"/>
</dbReference>
<dbReference type="PANTHER" id="PTHR33434">
    <property type="entry name" value="DEGV DOMAIN-CONTAINING PROTEIN DR_1986-RELATED"/>
    <property type="match status" value="1"/>
</dbReference>
<dbReference type="Proteomes" id="UP000199623">
    <property type="component" value="Unassembled WGS sequence"/>
</dbReference>
<dbReference type="PANTHER" id="PTHR33434:SF2">
    <property type="entry name" value="FATTY ACID-BINDING PROTEIN TM_1468"/>
    <property type="match status" value="1"/>
</dbReference>
<dbReference type="InterPro" id="IPR003797">
    <property type="entry name" value="DegV"/>
</dbReference>
<accession>A0A1G7S2Y3</accession>
<gene>
    <name evidence="3" type="ORF">SAMN05216553_10613</name>
</gene>
<dbReference type="PROSITE" id="PS51482">
    <property type="entry name" value="DEGV"/>
    <property type="match status" value="1"/>
</dbReference>
<keyword evidence="4" id="KW-1185">Reference proteome</keyword>
<protein>
    <submittedName>
        <fullName evidence="3">EDD domain protein, DegV family</fullName>
    </submittedName>
</protein>
<dbReference type="InterPro" id="IPR050270">
    <property type="entry name" value="DegV_domain_contain"/>
</dbReference>
<dbReference type="InterPro" id="IPR043168">
    <property type="entry name" value="DegV_C"/>
</dbReference>
<name>A0A1G7S2Y3_9PSEU</name>
<keyword evidence="1" id="KW-0446">Lipid-binding</keyword>
<dbReference type="STRING" id="200378.SAMN05216553_10613"/>
<proteinExistence type="predicted"/>
<dbReference type="Gene3D" id="3.40.50.10170">
    <property type="match status" value="1"/>
</dbReference>
<dbReference type="NCBIfam" id="TIGR00762">
    <property type="entry name" value="DegV"/>
    <property type="match status" value="1"/>
</dbReference>